<dbReference type="Proteomes" id="UP000688137">
    <property type="component" value="Unassembled WGS sequence"/>
</dbReference>
<evidence type="ECO:0000256" key="2">
    <source>
        <dbReference type="ARBA" id="ARBA00022771"/>
    </source>
</evidence>
<dbReference type="AlphaFoldDB" id="A0A8S1L0B0"/>
<dbReference type="InterPro" id="IPR055129">
    <property type="entry name" value="YEATS_dom"/>
</dbReference>
<dbReference type="CDD" id="cd16544">
    <property type="entry name" value="RING-HC_RNF138"/>
    <property type="match status" value="1"/>
</dbReference>
<evidence type="ECO:0000259" key="6">
    <source>
        <dbReference type="PROSITE" id="PS50089"/>
    </source>
</evidence>
<dbReference type="GO" id="GO:0005634">
    <property type="term" value="C:nucleus"/>
    <property type="evidence" value="ECO:0007669"/>
    <property type="project" value="UniProtKB-SubCell"/>
</dbReference>
<dbReference type="PROSITE" id="PS51037">
    <property type="entry name" value="YEATS"/>
    <property type="match status" value="1"/>
</dbReference>
<keyword evidence="2 4" id="KW-0863">Zinc-finger</keyword>
<dbReference type="OMA" id="VRTQCNH"/>
<dbReference type="SMART" id="SM00184">
    <property type="entry name" value="RING"/>
    <property type="match status" value="1"/>
</dbReference>
<name>A0A8S1L0B0_PARPR</name>
<dbReference type="InterPro" id="IPR001841">
    <property type="entry name" value="Znf_RING"/>
</dbReference>
<keyword evidence="5" id="KW-0539">Nucleus</keyword>
<dbReference type="InterPro" id="IPR017907">
    <property type="entry name" value="Znf_RING_CS"/>
</dbReference>
<dbReference type="PROSITE" id="PS00518">
    <property type="entry name" value="ZF_RING_1"/>
    <property type="match status" value="1"/>
</dbReference>
<dbReference type="InterPro" id="IPR005033">
    <property type="entry name" value="YEATS"/>
</dbReference>
<feature type="domain" description="YEATS" evidence="7">
    <location>
        <begin position="88"/>
        <end position="244"/>
    </location>
</feature>
<gene>
    <name evidence="8" type="ORF">PPRIM_AZ9-3.1.T0300302</name>
</gene>
<evidence type="ECO:0008006" key="10">
    <source>
        <dbReference type="Google" id="ProtNLM"/>
    </source>
</evidence>
<dbReference type="InterPro" id="IPR018957">
    <property type="entry name" value="Znf_C3HC4_RING-type"/>
</dbReference>
<evidence type="ECO:0000313" key="8">
    <source>
        <dbReference type="EMBL" id="CAD8060767.1"/>
    </source>
</evidence>
<keyword evidence="9" id="KW-1185">Reference proteome</keyword>
<evidence type="ECO:0000313" key="9">
    <source>
        <dbReference type="Proteomes" id="UP000688137"/>
    </source>
</evidence>
<dbReference type="GO" id="GO:0008270">
    <property type="term" value="F:zinc ion binding"/>
    <property type="evidence" value="ECO:0007669"/>
    <property type="project" value="UniProtKB-KW"/>
</dbReference>
<feature type="domain" description="RING-type" evidence="6">
    <location>
        <begin position="7"/>
        <end position="49"/>
    </location>
</feature>
<keyword evidence="3" id="KW-0862">Zinc</keyword>
<evidence type="ECO:0000259" key="7">
    <source>
        <dbReference type="PROSITE" id="PS51037"/>
    </source>
</evidence>
<evidence type="ECO:0000256" key="4">
    <source>
        <dbReference type="PROSITE-ProRule" id="PRU00175"/>
    </source>
</evidence>
<accession>A0A8S1L0B0</accession>
<organism evidence="8 9">
    <name type="scientific">Paramecium primaurelia</name>
    <dbReference type="NCBI Taxonomy" id="5886"/>
    <lineage>
        <taxon>Eukaryota</taxon>
        <taxon>Sar</taxon>
        <taxon>Alveolata</taxon>
        <taxon>Ciliophora</taxon>
        <taxon>Intramacronucleata</taxon>
        <taxon>Oligohymenophorea</taxon>
        <taxon>Peniculida</taxon>
        <taxon>Parameciidae</taxon>
        <taxon>Paramecium</taxon>
    </lineage>
</organism>
<evidence type="ECO:0000256" key="3">
    <source>
        <dbReference type="ARBA" id="ARBA00022833"/>
    </source>
</evidence>
<keyword evidence="1" id="KW-0479">Metal-binding</keyword>
<dbReference type="EMBL" id="CAJJDM010000029">
    <property type="protein sequence ID" value="CAD8060767.1"/>
    <property type="molecule type" value="Genomic_DNA"/>
</dbReference>
<dbReference type="CDD" id="cd16887">
    <property type="entry name" value="YEATS"/>
    <property type="match status" value="1"/>
</dbReference>
<sequence length="244" mass="28897">MQQSHDCPICLNIAVDPIQLSQCKHIFCSACLLDLLDYNNQSYKCPLCRQLYSKNEPLIINQDLAKKIKESNPEQYAQRQQQIIQQQMMLPNQIKVNVVYGNLYKRIDNQEKKNVNQWTLIVKMEYNKDSDRAALKNFDINDMIESVTYYLHETFHPNKVTVKQAPFQLQRLGWGVFNIPILIKFKKEYNIPNLEVDHYLSFQGNGSMQKQITKLDISNLKEYQQLQQQLQNQQQQQQQQQKQQ</sequence>
<comment type="caution">
    <text evidence="8">The sequence shown here is derived from an EMBL/GenBank/DDBJ whole genome shotgun (WGS) entry which is preliminary data.</text>
</comment>
<evidence type="ECO:0000256" key="1">
    <source>
        <dbReference type="ARBA" id="ARBA00022723"/>
    </source>
</evidence>
<dbReference type="PANTHER" id="PTHR23195">
    <property type="entry name" value="YEATS DOMAIN"/>
    <property type="match status" value="1"/>
</dbReference>
<dbReference type="Pfam" id="PF00097">
    <property type="entry name" value="zf-C3HC4"/>
    <property type="match status" value="1"/>
</dbReference>
<protein>
    <recommendedName>
        <fullName evidence="10">Protein AF-9 homolog</fullName>
    </recommendedName>
</protein>
<evidence type="ECO:0000256" key="5">
    <source>
        <dbReference type="PROSITE-ProRule" id="PRU00376"/>
    </source>
</evidence>
<dbReference type="PROSITE" id="PS50089">
    <property type="entry name" value="ZF_RING_2"/>
    <property type="match status" value="1"/>
</dbReference>
<reference evidence="8" key="1">
    <citation type="submission" date="2021-01" db="EMBL/GenBank/DDBJ databases">
        <authorList>
            <consortium name="Genoscope - CEA"/>
            <person name="William W."/>
        </authorList>
    </citation>
    <scope>NUCLEOTIDE SEQUENCE</scope>
</reference>
<dbReference type="GO" id="GO:0006355">
    <property type="term" value="P:regulation of DNA-templated transcription"/>
    <property type="evidence" value="ECO:0007669"/>
    <property type="project" value="InterPro"/>
</dbReference>
<proteinExistence type="predicted"/>
<dbReference type="Pfam" id="PF03366">
    <property type="entry name" value="YEATS"/>
    <property type="match status" value="1"/>
</dbReference>
<comment type="subcellular location">
    <subcellularLocation>
        <location evidence="5">Nucleus</location>
    </subcellularLocation>
</comment>